<dbReference type="InterPro" id="IPR005483">
    <property type="entry name" value="CPSase_dom"/>
</dbReference>
<dbReference type="InterPro" id="IPR005480">
    <property type="entry name" value="CPSase_lsu_oligo"/>
</dbReference>
<gene>
    <name evidence="11" type="ORF">CAXC1_180055</name>
</gene>
<dbReference type="PROSITE" id="PS00866">
    <property type="entry name" value="CPSASE_1"/>
    <property type="match status" value="2"/>
</dbReference>
<dbReference type="InterPro" id="IPR005479">
    <property type="entry name" value="CPAse_ATP-bd"/>
</dbReference>
<dbReference type="PRINTS" id="PR00098">
    <property type="entry name" value="CPSASE"/>
</dbReference>
<evidence type="ECO:0000256" key="1">
    <source>
        <dbReference type="ARBA" id="ARBA00009799"/>
    </source>
</evidence>
<dbReference type="SUPFAM" id="SSF56059">
    <property type="entry name" value="Glutathione synthetase ATP-binding domain-like"/>
    <property type="match status" value="2"/>
</dbReference>
<feature type="domain" description="MGS-like" evidence="10">
    <location>
        <begin position="1409"/>
        <end position="1545"/>
    </location>
</feature>
<evidence type="ECO:0000256" key="2">
    <source>
        <dbReference type="ARBA" id="ARBA00022598"/>
    </source>
</evidence>
<dbReference type="Gene3D" id="3.30.470.20">
    <property type="entry name" value="ATP-grasp fold, B domain"/>
    <property type="match status" value="2"/>
</dbReference>
<dbReference type="NCBIfam" id="NF003671">
    <property type="entry name" value="PRK05294.1"/>
    <property type="match status" value="1"/>
</dbReference>
<dbReference type="Pfam" id="PF02786">
    <property type="entry name" value="CPSase_L_D2"/>
    <property type="match status" value="2"/>
</dbReference>
<feature type="domain" description="ATP-grasp" evidence="9">
    <location>
        <begin position="1144"/>
        <end position="1342"/>
    </location>
</feature>
<keyword evidence="4 8" id="KW-0547">Nucleotide-binding</keyword>
<dbReference type="PROSITE" id="PS51855">
    <property type="entry name" value="MGS"/>
    <property type="match status" value="1"/>
</dbReference>
<evidence type="ECO:0000313" key="11">
    <source>
        <dbReference type="EMBL" id="CAK8162547.1"/>
    </source>
</evidence>
<keyword evidence="12" id="KW-1185">Reference proteome</keyword>
<dbReference type="PROSITE" id="PS50975">
    <property type="entry name" value="ATP_GRASP"/>
    <property type="match status" value="2"/>
</dbReference>
<dbReference type="Pfam" id="PF25596">
    <property type="entry name" value="CPSase_L_D1"/>
    <property type="match status" value="2"/>
</dbReference>
<dbReference type="Gene3D" id="1.10.1030.10">
    <property type="entry name" value="Carbamoyl-phosphate synthetase, large subunit oligomerisation domain"/>
    <property type="match status" value="1"/>
</dbReference>
<dbReference type="Gene3D" id="3.40.50.1380">
    <property type="entry name" value="Methylglyoxal synthase-like domain"/>
    <property type="match status" value="1"/>
</dbReference>
<dbReference type="InterPro" id="IPR036897">
    <property type="entry name" value="CarbamoylP_synth_lsu_oligo_sf"/>
</dbReference>
<evidence type="ECO:0000256" key="6">
    <source>
        <dbReference type="ARBA" id="ARBA00044063"/>
    </source>
</evidence>
<dbReference type="Pfam" id="PF02142">
    <property type="entry name" value="MGS"/>
    <property type="match status" value="1"/>
</dbReference>
<evidence type="ECO:0000256" key="5">
    <source>
        <dbReference type="ARBA" id="ARBA00022840"/>
    </source>
</evidence>
<name>A0ABM9N7I1_9RICK</name>
<dbReference type="PANTHER" id="PTHR11405">
    <property type="entry name" value="CARBAMOYLTRANSFERASE FAMILY MEMBER"/>
    <property type="match status" value="1"/>
</dbReference>
<dbReference type="Pfam" id="PF02787">
    <property type="entry name" value="CPSase_L_D3"/>
    <property type="match status" value="1"/>
</dbReference>
<sequence length="1545" mass="173406">MPKRNDISSVLVIGSGPVVIGQAAEFDYSGTQACNALKEENVKTILVNSNLASIMTDPSLADRTYMEPITPSFVKKIIDIEKPDAILPIVGGQTALNCALQLQDVFQEYGVEVLGSSLDAIKRAEDRKEFAKIVHSIGLKTPKSNMISSMDEALSLMGKIDFPIIVRSSFTLSGFGGGIAYSAAEFKEIVQQAFSASGGASIQIDQSLIGWKEFEMEVIKDIDNNHVLICAIENIDPMGVHTGDSITVAPAMTLTDKEYQKMRDASFAIMDAVGMSAGGANVQFAVNPVDGTMLVIEMNPRVSRSSALASKATGYPIAKITTKLALGYRLHELRNDCSGLSACLEPSLDYVAVKVPKFDFAKFPGIKPRLSTAMYAIGEAMAFGRNFAEALQKAMMSLSEWLDGLSEIAPFFLDKDIWRSSALFINREIRKLFPNYCSYWFAQAISYDDSNKVQLDAAVAKLESLVEEELPQPTPWQLRIIADALRLGKTVDYIVKVTKYDHWFVDRINEIIKAETDFSHCIKDYLNDKKASSDKKLNLADYFSDNLIISMRRMGFSFARIKHLCILFDSEEDQKALFDHIKSIKPVFKAVDSCAAEFALNGSESRASYLYSCYEYPQYFLQGLEGSADVRMVECESKPLEGKKVIILGSGPNKIGQGIEFDYSCVHACQAARKMGIKAIMFNCNPETLSTDYHISDRLYFEPLTIEHLSHIVEKEKESGELLGIIAQFGGQRALNLMMKNYSKYKGLWLGTDFASLSSCEDRSIFHLLLISLRLQQPKSRYNTAKVDYNSRTKAWGRLFFEKTKISHKIKGLLKREYYFRFCENLSIKLMYDLSSTFTLKHNISLRDDSKSFLDNQSIVYLMSYCVDKPKLLRRIKSVKSDGLLENKENCPEIEHIQSMVYGLDKFHNKAATHIQEKLVEIAEYLMWNEQRKEEIKLIEELRNKASDCLFTINRYFRNGKLILESTDASMDCVANDTPILAIDKTEQYEKINSEIAKIKDYISSIGSGLRKFFEENDTTVHIDDFKFGLCKEFIKIEFKVLEDLINKECAKIKDVDCRKQKRLDAFFMSPISKIDQNVSHILHKCELLHEKCDEIRTIVSAGYGFVPYGCKEMLEDSYRDVTTCLSGMIDVTENNKELCLRYKEISDELHHDEYLYTKYSTYEAIYNKLAKDAEEIGFPVLLRPSSVLGGQGMRIIYSTDELKEYVRDILNDNGGAWVGGISVDEFLDKACEVDVDALGDGDDVKVVGIMEHIESAGVHSGDSVCSLPPHSLPDYTVKEIERQVVLLGKKLHIKGLLNVQFAIKDGTIYILEANPRASRTLPFVAKVLGFPVADAATELMLGKKLSELSIPNFLHSKIHAFKMPIFPFNRFPNVNPVLSPTMKSTGEGIGMDKNMYAALLKSYMSAGVKFPVKGDAVFLSVRDSDKTQDIVEIADSFIKFDCKVLATQGTKNYLDSCGIKNVTAVQKVSEGRSNIADLLLDGKVSYVLNTTNNYASIVGDKSVRWIMVKKNIAYHTTIEASKFFVKSLLKVVNFDYSVMALQDV</sequence>
<dbReference type="SUPFAM" id="SSF52335">
    <property type="entry name" value="Methylglyoxal synthase-like"/>
    <property type="match status" value="1"/>
</dbReference>
<organism evidence="11 12">
    <name type="scientific">Candidatus Xenohaliotis californiensis</name>
    <dbReference type="NCBI Taxonomy" id="84677"/>
    <lineage>
        <taxon>Bacteria</taxon>
        <taxon>Pseudomonadati</taxon>
        <taxon>Pseudomonadota</taxon>
        <taxon>Alphaproteobacteria</taxon>
        <taxon>Rickettsiales</taxon>
        <taxon>Anaplasmataceae</taxon>
        <taxon>Candidatus Xenohaliotis</taxon>
    </lineage>
</organism>
<evidence type="ECO:0000256" key="8">
    <source>
        <dbReference type="PROSITE-ProRule" id="PRU00409"/>
    </source>
</evidence>
<dbReference type="InterPro" id="IPR058047">
    <property type="entry name" value="CPSase_preATP-grasp"/>
</dbReference>
<evidence type="ECO:0000256" key="4">
    <source>
        <dbReference type="ARBA" id="ARBA00022741"/>
    </source>
</evidence>
<protein>
    <recommendedName>
        <fullName evidence="6">carbamoyl-phosphate synthase (ammonia)</fullName>
        <ecNumber evidence="6">6.3.4.16</ecNumber>
    </recommendedName>
</protein>
<dbReference type="GO" id="GO:0004088">
    <property type="term" value="F:carbamoyl-phosphate synthase (glutamine-hydrolyzing) activity"/>
    <property type="evidence" value="ECO:0007669"/>
    <property type="project" value="UniProtKB-EC"/>
</dbReference>
<keyword evidence="5 8" id="KW-0067">ATP-binding</keyword>
<dbReference type="InterPro" id="IPR016185">
    <property type="entry name" value="PreATP-grasp_dom_sf"/>
</dbReference>
<dbReference type="PANTHER" id="PTHR11405:SF53">
    <property type="entry name" value="CARBAMOYL-PHOSPHATE SYNTHASE [AMMONIA], MITOCHONDRIAL"/>
    <property type="match status" value="1"/>
</dbReference>
<dbReference type="InterPro" id="IPR011761">
    <property type="entry name" value="ATP-grasp"/>
</dbReference>
<feature type="domain" description="ATP-grasp" evidence="9">
    <location>
        <begin position="131"/>
        <end position="326"/>
    </location>
</feature>
<evidence type="ECO:0000313" key="12">
    <source>
        <dbReference type="Proteomes" id="UP001314181"/>
    </source>
</evidence>
<proteinExistence type="inferred from homology"/>
<dbReference type="SMART" id="SM00851">
    <property type="entry name" value="MGS"/>
    <property type="match status" value="1"/>
</dbReference>
<keyword evidence="2 11" id="KW-0436">Ligase</keyword>
<dbReference type="InterPro" id="IPR013815">
    <property type="entry name" value="ATP_grasp_subdomain_1"/>
</dbReference>
<evidence type="ECO:0000259" key="10">
    <source>
        <dbReference type="PROSITE" id="PS51855"/>
    </source>
</evidence>
<comment type="similarity">
    <text evidence="1">Belongs to the CarB family.</text>
</comment>
<comment type="catalytic activity">
    <reaction evidence="7">
        <text>hydrogencarbonate + NH4(+) + 2 ATP = carbamoyl phosphate + 2 ADP + phosphate + 2 H(+)</text>
        <dbReference type="Rhea" id="RHEA:18029"/>
        <dbReference type="ChEBI" id="CHEBI:15378"/>
        <dbReference type="ChEBI" id="CHEBI:17544"/>
        <dbReference type="ChEBI" id="CHEBI:28938"/>
        <dbReference type="ChEBI" id="CHEBI:30616"/>
        <dbReference type="ChEBI" id="CHEBI:43474"/>
        <dbReference type="ChEBI" id="CHEBI:58228"/>
        <dbReference type="ChEBI" id="CHEBI:456216"/>
        <dbReference type="EC" id="6.3.4.16"/>
    </reaction>
</comment>
<dbReference type="SUPFAM" id="SSF52440">
    <property type="entry name" value="PreATP-grasp domain"/>
    <property type="match status" value="2"/>
</dbReference>
<dbReference type="Proteomes" id="UP001314181">
    <property type="component" value="Unassembled WGS sequence"/>
</dbReference>
<dbReference type="RefSeq" id="WP_338363654.1">
    <property type="nucleotide sequence ID" value="NZ_CAWVOK010000009.1"/>
</dbReference>
<dbReference type="SMART" id="SM01096">
    <property type="entry name" value="CPSase_L_D3"/>
    <property type="match status" value="1"/>
</dbReference>
<evidence type="ECO:0000256" key="7">
    <source>
        <dbReference type="ARBA" id="ARBA00047359"/>
    </source>
</evidence>
<dbReference type="SUPFAM" id="SSF48108">
    <property type="entry name" value="Carbamoyl phosphate synthetase, large subunit connection domain"/>
    <property type="match status" value="1"/>
</dbReference>
<dbReference type="InterPro" id="IPR036914">
    <property type="entry name" value="MGS-like_dom_sf"/>
</dbReference>
<evidence type="ECO:0000259" key="9">
    <source>
        <dbReference type="PROSITE" id="PS50975"/>
    </source>
</evidence>
<evidence type="ECO:0000256" key="3">
    <source>
        <dbReference type="ARBA" id="ARBA00022737"/>
    </source>
</evidence>
<comment type="caution">
    <text evidence="11">The sequence shown here is derived from an EMBL/GenBank/DDBJ whole genome shotgun (WGS) entry which is preliminary data.</text>
</comment>
<dbReference type="Gene3D" id="3.30.1490.20">
    <property type="entry name" value="ATP-grasp fold, A domain"/>
    <property type="match status" value="1"/>
</dbReference>
<reference evidence="11 12" key="1">
    <citation type="submission" date="2024-01" db="EMBL/GenBank/DDBJ databases">
        <authorList>
            <person name="Kunselman E."/>
        </authorList>
    </citation>
    <scope>NUCLEOTIDE SEQUENCE [LARGE SCALE GENOMIC DNA]</scope>
    <source>
        <strain evidence="11">2 abalone samples</strain>
    </source>
</reference>
<dbReference type="InterPro" id="IPR011607">
    <property type="entry name" value="MGS-like_dom"/>
</dbReference>
<dbReference type="Gene3D" id="3.40.50.20">
    <property type="match status" value="2"/>
</dbReference>
<keyword evidence="3" id="KW-0677">Repeat</keyword>
<accession>A0ABM9N7I1</accession>
<dbReference type="EC" id="6.3.4.16" evidence="6"/>
<dbReference type="EMBL" id="CAWVOK010000009">
    <property type="protein sequence ID" value="CAK8162547.1"/>
    <property type="molecule type" value="Genomic_DNA"/>
</dbReference>
<dbReference type="PROSITE" id="PS00867">
    <property type="entry name" value="CPSASE_2"/>
    <property type="match status" value="2"/>
</dbReference>